<dbReference type="PANTHER" id="PTHR21237:SF23">
    <property type="entry name" value="GRPE PROTEIN HOMOLOG, MITOCHONDRIAL"/>
    <property type="match status" value="1"/>
</dbReference>
<name>A0ABN4YIC1_9GAMM</name>
<gene>
    <name evidence="3" type="primary">grpE</name>
    <name evidence="7" type="ORF">SJ2017_2895</name>
</gene>
<organism evidence="7 8">
    <name type="scientific">Shewanella japonica</name>
    <dbReference type="NCBI Taxonomy" id="93973"/>
    <lineage>
        <taxon>Bacteria</taxon>
        <taxon>Pseudomonadati</taxon>
        <taxon>Pseudomonadota</taxon>
        <taxon>Gammaproteobacteria</taxon>
        <taxon>Alteromonadales</taxon>
        <taxon>Shewanellaceae</taxon>
        <taxon>Shewanella</taxon>
    </lineage>
</organism>
<dbReference type="HAMAP" id="MF_01151">
    <property type="entry name" value="GrpE"/>
    <property type="match status" value="1"/>
</dbReference>
<dbReference type="EMBL" id="CP020472">
    <property type="protein sequence ID" value="ARD23173.1"/>
    <property type="molecule type" value="Genomic_DNA"/>
</dbReference>
<dbReference type="SUPFAM" id="SSF51064">
    <property type="entry name" value="Head domain of nucleotide exchange factor GrpE"/>
    <property type="match status" value="1"/>
</dbReference>
<comment type="subcellular location">
    <subcellularLocation>
        <location evidence="3">Cytoplasm</location>
    </subcellularLocation>
</comment>
<evidence type="ECO:0000256" key="4">
    <source>
        <dbReference type="RuleBase" id="RU000639"/>
    </source>
</evidence>
<comment type="similarity">
    <text evidence="1 3 5">Belongs to the GrpE family.</text>
</comment>
<comment type="function">
    <text evidence="3 4">Participates actively in the response to hyperosmotic and heat shock by preventing the aggregation of stress-denatured proteins, in association with DnaK and GrpE. It is the nucleotide exchange factor for DnaK and may function as a thermosensor. Unfolded proteins bind initially to DnaJ; upon interaction with the DnaJ-bound protein, DnaK hydrolyzes its bound ATP, resulting in the formation of a stable complex. GrpE releases ADP from DnaK; ATP binding to DnaK triggers the release of the substrate protein, thus completing the reaction cycle. Several rounds of ATP-dependent interactions between DnaJ, DnaK and GrpE are required for fully efficient folding.</text>
</comment>
<sequence>MSNESNKADQDVIDAAETTEIETEVETEATQEVDELTQANLRIEELEQQLAASEAALAERKDVEIRAAAETANIRTRAAKDVEKARAFALEKFVNELLPVLDNMERALTGVNPEDEATKAIVEGVELTMKGFLGSVEKFGVVQVNPIGEAFNPEHHQAIGMQPSAEYPKDTVMLVMQKGYTLNSRLLRPAMVMVSQGGPSVDTQA</sequence>
<dbReference type="Gene3D" id="2.30.22.10">
    <property type="entry name" value="Head domain of nucleotide exchange factor GrpE"/>
    <property type="match status" value="1"/>
</dbReference>
<dbReference type="InterPro" id="IPR013805">
    <property type="entry name" value="GrpE_CC"/>
</dbReference>
<keyword evidence="2 3" id="KW-0143">Chaperone</keyword>
<dbReference type="PANTHER" id="PTHR21237">
    <property type="entry name" value="GRPE PROTEIN"/>
    <property type="match status" value="1"/>
</dbReference>
<keyword evidence="3 4" id="KW-0346">Stress response</keyword>
<keyword evidence="3" id="KW-0963">Cytoplasm</keyword>
<reference evidence="7 8" key="1">
    <citation type="submission" date="2017-03" db="EMBL/GenBank/DDBJ databases">
        <title>Genome sequencing of Shewanella japonica KCTC 22435.</title>
        <authorList>
            <person name="Kim K.M."/>
        </authorList>
    </citation>
    <scope>NUCLEOTIDE SEQUENCE [LARGE SCALE GENOMIC DNA]</scope>
    <source>
        <strain evidence="7 8">KCTC 22435</strain>
    </source>
</reference>
<dbReference type="CDD" id="cd00446">
    <property type="entry name" value="GrpE"/>
    <property type="match status" value="1"/>
</dbReference>
<evidence type="ECO:0000256" key="3">
    <source>
        <dbReference type="HAMAP-Rule" id="MF_01151"/>
    </source>
</evidence>
<feature type="compositionally biased region" description="Basic and acidic residues" evidence="6">
    <location>
        <begin position="1"/>
        <end position="10"/>
    </location>
</feature>
<comment type="subunit">
    <text evidence="3">Homodimer.</text>
</comment>
<dbReference type="PRINTS" id="PR00773">
    <property type="entry name" value="GRPEPROTEIN"/>
</dbReference>
<evidence type="ECO:0000313" key="7">
    <source>
        <dbReference type="EMBL" id="ARD23173.1"/>
    </source>
</evidence>
<proteinExistence type="inferred from homology"/>
<accession>A0ABN4YIC1</accession>
<evidence type="ECO:0000313" key="8">
    <source>
        <dbReference type="Proteomes" id="UP000191820"/>
    </source>
</evidence>
<dbReference type="NCBIfam" id="NF010738">
    <property type="entry name" value="PRK14140.1"/>
    <property type="match status" value="1"/>
</dbReference>
<keyword evidence="8" id="KW-1185">Reference proteome</keyword>
<dbReference type="NCBIfam" id="NF010737">
    <property type="entry name" value="PRK14139.1"/>
    <property type="match status" value="1"/>
</dbReference>
<dbReference type="NCBIfam" id="NF010748">
    <property type="entry name" value="PRK14150.1"/>
    <property type="match status" value="1"/>
</dbReference>
<dbReference type="PROSITE" id="PS01071">
    <property type="entry name" value="GRPE"/>
    <property type="match status" value="1"/>
</dbReference>
<evidence type="ECO:0000256" key="6">
    <source>
        <dbReference type="SAM" id="MobiDB-lite"/>
    </source>
</evidence>
<dbReference type="SUPFAM" id="SSF58014">
    <property type="entry name" value="Coiled-coil domain of nucleotide exchange factor GrpE"/>
    <property type="match status" value="1"/>
</dbReference>
<dbReference type="InterPro" id="IPR009012">
    <property type="entry name" value="GrpE_head"/>
</dbReference>
<dbReference type="Proteomes" id="UP000191820">
    <property type="component" value="Chromosome"/>
</dbReference>
<feature type="region of interest" description="Disordered" evidence="6">
    <location>
        <begin position="1"/>
        <end position="32"/>
    </location>
</feature>
<evidence type="ECO:0000256" key="2">
    <source>
        <dbReference type="ARBA" id="ARBA00023186"/>
    </source>
</evidence>
<feature type="compositionally biased region" description="Acidic residues" evidence="6">
    <location>
        <begin position="11"/>
        <end position="32"/>
    </location>
</feature>
<dbReference type="InterPro" id="IPR000740">
    <property type="entry name" value="GrpE"/>
</dbReference>
<protein>
    <recommendedName>
        <fullName evidence="3 4">Protein GrpE</fullName>
    </recommendedName>
    <alternativeName>
        <fullName evidence="3">HSP-70 cofactor</fullName>
    </alternativeName>
</protein>
<dbReference type="Pfam" id="PF01025">
    <property type="entry name" value="GrpE"/>
    <property type="match status" value="1"/>
</dbReference>
<evidence type="ECO:0000256" key="1">
    <source>
        <dbReference type="ARBA" id="ARBA00009054"/>
    </source>
</evidence>
<evidence type="ECO:0000256" key="5">
    <source>
        <dbReference type="RuleBase" id="RU004478"/>
    </source>
</evidence>
<dbReference type="RefSeq" id="WP_065108516.1">
    <property type="nucleotide sequence ID" value="NZ_CP020472.1"/>
</dbReference>
<dbReference type="Gene3D" id="3.90.20.20">
    <property type="match status" value="1"/>
</dbReference>